<dbReference type="SUPFAM" id="SSF53850">
    <property type="entry name" value="Periplasmic binding protein-like II"/>
    <property type="match status" value="1"/>
</dbReference>
<accession>A0A9X3B6J7</accession>
<comment type="caution">
    <text evidence="2">The sequence shown here is derived from an EMBL/GenBank/DDBJ whole genome shotgun (WGS) entry which is preliminary data.</text>
</comment>
<dbReference type="EMBL" id="JAODNV010000009">
    <property type="protein sequence ID" value="MCT8990502.1"/>
    <property type="molecule type" value="Genomic_DNA"/>
</dbReference>
<protein>
    <submittedName>
        <fullName evidence="2">Uncharacterized protein</fullName>
    </submittedName>
</protein>
<feature type="region of interest" description="Disordered" evidence="1">
    <location>
        <begin position="1"/>
        <end position="23"/>
    </location>
</feature>
<dbReference type="AlphaFoldDB" id="A0A9X3B6J7"/>
<sequence>MSESVGSVPSLGRRQGRLATIKGATPDTQARTALYEEAQKILQDELPIIYIYHQPWPFVLSGDGLRDALDPRDN</sequence>
<dbReference type="Gene3D" id="3.10.105.10">
    <property type="entry name" value="Dipeptide-binding Protein, Domain 3"/>
    <property type="match status" value="1"/>
</dbReference>
<dbReference type="Proteomes" id="UP001149009">
    <property type="component" value="Unassembled WGS sequence"/>
</dbReference>
<dbReference type="RefSeq" id="WP_261515376.1">
    <property type="nucleotide sequence ID" value="NZ_JAODNV010000009.1"/>
</dbReference>
<organism evidence="2 3">
    <name type="scientific">Chelativorans petroleitrophicus</name>
    <dbReference type="NCBI Taxonomy" id="2975484"/>
    <lineage>
        <taxon>Bacteria</taxon>
        <taxon>Pseudomonadati</taxon>
        <taxon>Pseudomonadota</taxon>
        <taxon>Alphaproteobacteria</taxon>
        <taxon>Hyphomicrobiales</taxon>
        <taxon>Phyllobacteriaceae</taxon>
        <taxon>Chelativorans</taxon>
    </lineage>
</organism>
<evidence type="ECO:0000313" key="3">
    <source>
        <dbReference type="Proteomes" id="UP001149009"/>
    </source>
</evidence>
<name>A0A9X3B6J7_9HYPH</name>
<proteinExistence type="predicted"/>
<evidence type="ECO:0000256" key="1">
    <source>
        <dbReference type="SAM" id="MobiDB-lite"/>
    </source>
</evidence>
<keyword evidence="3" id="KW-1185">Reference proteome</keyword>
<evidence type="ECO:0000313" key="2">
    <source>
        <dbReference type="EMBL" id="MCT8990502.1"/>
    </source>
</evidence>
<reference evidence="2" key="1">
    <citation type="submission" date="2022-08" db="EMBL/GenBank/DDBJ databases">
        <title>Chelativorans sichuanense sp. nov., a paraffin oil-degrading bacterium isolated from a mixture of oil-based drill cuttings and paddy soil.</title>
        <authorList>
            <person name="Yu J."/>
            <person name="Liu H."/>
            <person name="Chen Q."/>
        </authorList>
    </citation>
    <scope>NUCLEOTIDE SEQUENCE</scope>
    <source>
        <strain evidence="2">SCAU 2101</strain>
    </source>
</reference>
<gene>
    <name evidence="2" type="ORF">NYR54_09385</name>
</gene>